<dbReference type="HAMAP" id="MF_00378">
    <property type="entry name" value="Exonuc_7_L"/>
    <property type="match status" value="1"/>
</dbReference>
<comment type="subunit">
    <text evidence="5">Heterooligomer composed of large and small subunits.</text>
</comment>
<evidence type="ECO:0000256" key="6">
    <source>
        <dbReference type="RuleBase" id="RU004355"/>
    </source>
</evidence>
<dbReference type="PANTHER" id="PTHR30008:SF0">
    <property type="entry name" value="EXODEOXYRIBONUCLEASE 7 LARGE SUBUNIT"/>
    <property type="match status" value="1"/>
</dbReference>
<proteinExistence type="inferred from homology"/>
<sequence length="445" mass="50667">MIENIKVLKVSEFNDLVKNNLESDNKFKSINIKGEIANLTHNKTGHIYFSIKDLEAKIDCAIWKTNAYKLINLNVTEGTEVIVSGSISFYKPTGKITFIVYDIKIDGVGELAIIYEKRFNELKSKGWFNKENKKPITNYPKNIGIVTAATGDAIKDLITTIKRRYPIVNIYVFPAMVQGESSSKDIAKKIRQANNFKIKLDTLIIGRGGGSYEDLWSFNEMDVLTEIYNSNIPIISGIGHEPDITLSDYVADVRSSTPTAAGERSTPDFRNLIKLLDNKLNEFGKKVISLISNNRLFLSSLHKNIEANLNSKIYNQNLFLNNSSHNIKNVIRNKMHNENNKLSEISKNFHSNLFYRLASYKQNLDENLNNFKISLTSKLNLEKTKLEELDNLIKLHNPDFILKKGYAIIRNTDNNIIRSIVDLNNIDIINVTMVDGDKKLKLKKE</sequence>
<keyword evidence="2 5" id="KW-0540">Nuclease</keyword>
<feature type="domain" description="OB-fold nucleic acid binding" evidence="8">
    <location>
        <begin position="8"/>
        <end position="103"/>
    </location>
</feature>
<dbReference type="NCBIfam" id="TIGR00237">
    <property type="entry name" value="xseA"/>
    <property type="match status" value="1"/>
</dbReference>
<reference evidence="9 10" key="1">
    <citation type="journal article" date="2015" name="Genome Announc.">
        <title>Complete Genome Sequence of Spiroplasma litorale TN-1T (DSM 21781), a Bacterium Isolated from a Green-Eyed Horsefly (Tabanus nigrovittatus).</title>
        <authorList>
            <person name="Lo W.S."/>
            <person name="Lai Y.C."/>
            <person name="Lien Y.W."/>
            <person name="Wang T.H."/>
            <person name="Kuo C.H."/>
        </authorList>
    </citation>
    <scope>NUCLEOTIDE SEQUENCE [LARGE SCALE GENOMIC DNA]</scope>
    <source>
        <strain evidence="9 10">TN-1</strain>
    </source>
</reference>
<dbReference type="InterPro" id="IPR025824">
    <property type="entry name" value="OB-fold_nuc-bd_dom"/>
</dbReference>
<dbReference type="Pfam" id="PF02601">
    <property type="entry name" value="Exonuc_VII_L"/>
    <property type="match status" value="1"/>
</dbReference>
<dbReference type="InterPro" id="IPR003753">
    <property type="entry name" value="Exonuc_VII_L"/>
</dbReference>
<evidence type="ECO:0000256" key="1">
    <source>
        <dbReference type="ARBA" id="ARBA00022490"/>
    </source>
</evidence>
<dbReference type="PANTHER" id="PTHR30008">
    <property type="entry name" value="EXODEOXYRIBONUCLEASE 7 LARGE SUBUNIT"/>
    <property type="match status" value="1"/>
</dbReference>
<dbReference type="Proteomes" id="UP000067476">
    <property type="component" value="Chromosome"/>
</dbReference>
<evidence type="ECO:0000256" key="4">
    <source>
        <dbReference type="ARBA" id="ARBA00022839"/>
    </source>
</evidence>
<dbReference type="GO" id="GO:0003676">
    <property type="term" value="F:nucleic acid binding"/>
    <property type="evidence" value="ECO:0007669"/>
    <property type="project" value="InterPro"/>
</dbReference>
<organism evidence="9 10">
    <name type="scientific">Spiroplasma litorale</name>
    <dbReference type="NCBI Taxonomy" id="216942"/>
    <lineage>
        <taxon>Bacteria</taxon>
        <taxon>Bacillati</taxon>
        <taxon>Mycoplasmatota</taxon>
        <taxon>Mollicutes</taxon>
        <taxon>Entomoplasmatales</taxon>
        <taxon>Spiroplasmataceae</taxon>
        <taxon>Spiroplasma</taxon>
    </lineage>
</organism>
<comment type="catalytic activity">
    <reaction evidence="5 6">
        <text>Exonucleolytic cleavage in either 5'- to 3'- or 3'- to 5'-direction to yield nucleoside 5'-phosphates.</text>
        <dbReference type="EC" id="3.1.11.6"/>
    </reaction>
</comment>
<dbReference type="GO" id="GO:0008855">
    <property type="term" value="F:exodeoxyribonuclease VII activity"/>
    <property type="evidence" value="ECO:0007669"/>
    <property type="project" value="UniProtKB-UniRule"/>
</dbReference>
<keyword evidence="3 5" id="KW-0378">Hydrolase</keyword>
<evidence type="ECO:0000313" key="10">
    <source>
        <dbReference type="Proteomes" id="UP000067476"/>
    </source>
</evidence>
<evidence type="ECO:0000259" key="7">
    <source>
        <dbReference type="Pfam" id="PF02601"/>
    </source>
</evidence>
<dbReference type="STRING" id="216942.SLITO_v1c04830"/>
<dbReference type="KEGG" id="sll:SLITO_v1c04830"/>
<evidence type="ECO:0000256" key="2">
    <source>
        <dbReference type="ARBA" id="ARBA00022722"/>
    </source>
</evidence>
<feature type="domain" description="Exonuclease VII large subunit C-terminal" evidence="7">
    <location>
        <begin position="127"/>
        <end position="438"/>
    </location>
</feature>
<gene>
    <name evidence="5 9" type="primary">xseA</name>
    <name evidence="9" type="ORF">SLITO_v1c04830</name>
</gene>
<dbReference type="AlphaFoldDB" id="A0A0K1W1R8"/>
<evidence type="ECO:0000256" key="5">
    <source>
        <dbReference type="HAMAP-Rule" id="MF_00378"/>
    </source>
</evidence>
<dbReference type="EC" id="3.1.11.6" evidence="5"/>
<accession>A0A0K1W1R8</accession>
<dbReference type="GO" id="GO:0009318">
    <property type="term" value="C:exodeoxyribonuclease VII complex"/>
    <property type="evidence" value="ECO:0007669"/>
    <property type="project" value="UniProtKB-UniRule"/>
</dbReference>
<comment type="function">
    <text evidence="5">Bidirectionally degrades single-stranded DNA into large acid-insoluble oligonucleotides, which are then degraded further into small acid-soluble oligonucleotides.</text>
</comment>
<protein>
    <recommendedName>
        <fullName evidence="5">Exodeoxyribonuclease 7 large subunit</fullName>
        <ecNumber evidence="5">3.1.11.6</ecNumber>
    </recommendedName>
    <alternativeName>
        <fullName evidence="5">Exodeoxyribonuclease VII large subunit</fullName>
        <shortName evidence="5">Exonuclease VII large subunit</shortName>
    </alternativeName>
</protein>
<dbReference type="GO" id="GO:0005737">
    <property type="term" value="C:cytoplasm"/>
    <property type="evidence" value="ECO:0007669"/>
    <property type="project" value="UniProtKB-SubCell"/>
</dbReference>
<dbReference type="CDD" id="cd04489">
    <property type="entry name" value="ExoVII_LU_OBF"/>
    <property type="match status" value="1"/>
</dbReference>
<dbReference type="Pfam" id="PF13742">
    <property type="entry name" value="tRNA_anti_2"/>
    <property type="match status" value="1"/>
</dbReference>
<dbReference type="PATRIC" id="fig|216942.3.peg.486"/>
<dbReference type="EMBL" id="CP012357">
    <property type="protein sequence ID" value="AKX34136.1"/>
    <property type="molecule type" value="Genomic_DNA"/>
</dbReference>
<comment type="similarity">
    <text evidence="5 6">Belongs to the XseA family.</text>
</comment>
<evidence type="ECO:0000313" key="9">
    <source>
        <dbReference type="EMBL" id="AKX34136.1"/>
    </source>
</evidence>
<name>A0A0K1W1R8_9MOLU</name>
<dbReference type="RefSeq" id="WP_083433346.1">
    <property type="nucleotide sequence ID" value="NZ_CP012357.1"/>
</dbReference>
<evidence type="ECO:0000259" key="8">
    <source>
        <dbReference type="Pfam" id="PF13742"/>
    </source>
</evidence>
<keyword evidence="1 5" id="KW-0963">Cytoplasm</keyword>
<evidence type="ECO:0000256" key="3">
    <source>
        <dbReference type="ARBA" id="ARBA00022801"/>
    </source>
</evidence>
<keyword evidence="10" id="KW-1185">Reference proteome</keyword>
<dbReference type="OrthoDB" id="9802795at2"/>
<comment type="subcellular location">
    <subcellularLocation>
        <location evidence="5 6">Cytoplasm</location>
    </subcellularLocation>
</comment>
<dbReference type="InterPro" id="IPR020579">
    <property type="entry name" value="Exonuc_VII_lsu_C"/>
</dbReference>
<keyword evidence="4 5" id="KW-0269">Exonuclease</keyword>
<dbReference type="GO" id="GO:0006308">
    <property type="term" value="P:DNA catabolic process"/>
    <property type="evidence" value="ECO:0007669"/>
    <property type="project" value="UniProtKB-UniRule"/>
</dbReference>